<keyword evidence="9" id="KW-0067">ATP-binding</keyword>
<evidence type="ECO:0000313" key="17">
    <source>
        <dbReference type="Proteomes" id="UP000288943"/>
    </source>
</evidence>
<dbReference type="PANTHER" id="PTHR34220">
    <property type="entry name" value="SENSOR HISTIDINE KINASE YPDA"/>
    <property type="match status" value="1"/>
</dbReference>
<dbReference type="Gene3D" id="3.30.565.10">
    <property type="entry name" value="Histidine kinase-like ATPase, C-terminal domain"/>
    <property type="match status" value="1"/>
</dbReference>
<dbReference type="Proteomes" id="UP000288943">
    <property type="component" value="Chromosome"/>
</dbReference>
<dbReference type="OrthoDB" id="9809348at2"/>
<dbReference type="PANTHER" id="PTHR34220:SF7">
    <property type="entry name" value="SENSOR HISTIDINE KINASE YPDA"/>
    <property type="match status" value="1"/>
</dbReference>
<dbReference type="GO" id="GO:0005886">
    <property type="term" value="C:plasma membrane"/>
    <property type="evidence" value="ECO:0007669"/>
    <property type="project" value="UniProtKB-SubCell"/>
</dbReference>
<dbReference type="SUPFAM" id="SSF55874">
    <property type="entry name" value="ATPase domain of HSP90 chaperone/DNA topoisomerase II/histidine kinase"/>
    <property type="match status" value="1"/>
</dbReference>
<dbReference type="CDD" id="cd18774">
    <property type="entry name" value="PDC2_HK_sensor"/>
    <property type="match status" value="1"/>
</dbReference>
<organism evidence="16 17">
    <name type="scientific">Paenibacillus chitinolyticus</name>
    <dbReference type="NCBI Taxonomy" id="79263"/>
    <lineage>
        <taxon>Bacteria</taxon>
        <taxon>Bacillati</taxon>
        <taxon>Bacillota</taxon>
        <taxon>Bacilli</taxon>
        <taxon>Bacillales</taxon>
        <taxon>Paenibacillaceae</taxon>
        <taxon>Paenibacillus</taxon>
    </lineage>
</organism>
<dbReference type="EMBL" id="CP026520">
    <property type="protein sequence ID" value="QAV21205.1"/>
    <property type="molecule type" value="Genomic_DNA"/>
</dbReference>
<keyword evidence="18" id="KW-1185">Reference proteome</keyword>
<evidence type="ECO:0000256" key="11">
    <source>
        <dbReference type="ARBA" id="ARBA00023136"/>
    </source>
</evidence>
<dbReference type="InterPro" id="IPR003594">
    <property type="entry name" value="HATPase_dom"/>
</dbReference>
<evidence type="ECO:0000256" key="8">
    <source>
        <dbReference type="ARBA" id="ARBA00022777"/>
    </source>
</evidence>
<evidence type="ECO:0000256" key="12">
    <source>
        <dbReference type="SAM" id="Phobius"/>
    </source>
</evidence>
<dbReference type="Pfam" id="PF02518">
    <property type="entry name" value="HATPase_c"/>
    <property type="match status" value="1"/>
</dbReference>
<evidence type="ECO:0000256" key="3">
    <source>
        <dbReference type="ARBA" id="ARBA00012438"/>
    </source>
</evidence>
<dbReference type="SMART" id="SM00387">
    <property type="entry name" value="HATPase_c"/>
    <property type="match status" value="1"/>
</dbReference>
<evidence type="ECO:0000256" key="9">
    <source>
        <dbReference type="ARBA" id="ARBA00022840"/>
    </source>
</evidence>
<evidence type="ECO:0000256" key="1">
    <source>
        <dbReference type="ARBA" id="ARBA00000085"/>
    </source>
</evidence>
<evidence type="ECO:0000313" key="16">
    <source>
        <dbReference type="EMBL" id="QAV21205.1"/>
    </source>
</evidence>
<evidence type="ECO:0000313" key="18">
    <source>
        <dbReference type="Proteomes" id="UP001527202"/>
    </source>
</evidence>
<keyword evidence="8 16" id="KW-0418">Kinase</keyword>
<proteinExistence type="predicted"/>
<evidence type="ECO:0000256" key="7">
    <source>
        <dbReference type="ARBA" id="ARBA00022741"/>
    </source>
</evidence>
<evidence type="ECO:0000256" key="10">
    <source>
        <dbReference type="ARBA" id="ARBA00023012"/>
    </source>
</evidence>
<dbReference type="RefSeq" id="WP_042234955.1">
    <property type="nucleotide sequence ID" value="NZ_CP026520.1"/>
</dbReference>
<keyword evidence="6" id="KW-0808">Transferase</keyword>
<keyword evidence="10" id="KW-0902">Two-component regulatory system</keyword>
<name>A0A410X3N4_9BACL</name>
<dbReference type="CDD" id="cd06225">
    <property type="entry name" value="HAMP"/>
    <property type="match status" value="1"/>
</dbReference>
<reference evidence="16 17" key="1">
    <citation type="submission" date="2018-01" db="EMBL/GenBank/DDBJ databases">
        <title>The whole genome sequencing and assembly of Paenibacillus chitinolyticus KCCM 41400 strain.</title>
        <authorList>
            <person name="Kim J.-Y."/>
            <person name="Park M.-K."/>
            <person name="Lee Y.-J."/>
            <person name="Yi H."/>
            <person name="Bahn Y.-S."/>
            <person name="Kim J.F."/>
            <person name="Lee D.-W."/>
        </authorList>
    </citation>
    <scope>NUCLEOTIDE SEQUENCE [LARGE SCALE GENOMIC DNA]</scope>
    <source>
        <strain evidence="16 17">KCCM 41400</strain>
    </source>
</reference>
<keyword evidence="5" id="KW-0597">Phosphoprotein</keyword>
<evidence type="ECO:0000313" key="15">
    <source>
        <dbReference type="EMBL" id="MCY9595320.1"/>
    </source>
</evidence>
<evidence type="ECO:0000259" key="13">
    <source>
        <dbReference type="PROSITE" id="PS50109"/>
    </source>
</evidence>
<sequence>MKPEERRRFVPFGYKLMLSYALCILVPVIIVGSFAVSTLVKSVREQAESSVQGTMRQIRDNIQYKIEDMRRLTDMLYGDTTLAKHLKHYDEGWVSYEATTGYLLPKMMQTIQSSSLRLWLSVYLHNETLREVYYNHDNIDPLMTVGKLYELYHMKRIKDADWYKSFAPERYGTTMQWRQIEDDAKFSRLSLLRRIVDTTNGVELREIGFIRVSAHLQDLFESVDYTKVGEGSAIYIVGPQGDILYSSAADPNMTGKTWNESWTRNHLVLRQPLEGLDWSVVSLVPTAIMEKDADKVRMLTAIVCLISVLVIFFVGWMFSRFFSKRVTKIVSVLHAFREGEFRKRMAYEGRDEFAQIAAALNDMGQHTEGLIREVYLTNLQKKEAELESLQAQINPHFLYNTLSSISRLARFGDIDKLHRMVIGLAKFYRLTLNDGRTFIPLSKELEQVQAYVDIQSIKYGDRMEVLFDIQPEVNRYDTVKLIVQPFIENALQHAWCGDHIHIRISGEIIGGDIHLKIIDDGNGIPQDRFRKLFDPLDEVESGYGIRNVDQRIKLHFGKKYGVSLASRPGIGTAVLLRIPTYKHKKNRE</sequence>
<dbReference type="InterPro" id="IPR036890">
    <property type="entry name" value="HATPase_C_sf"/>
</dbReference>
<dbReference type="Proteomes" id="UP001527202">
    <property type="component" value="Unassembled WGS sequence"/>
</dbReference>
<feature type="domain" description="Histidine kinase" evidence="13">
    <location>
        <begin position="482"/>
        <end position="582"/>
    </location>
</feature>
<gene>
    <name evidence="15" type="ORF">M5X16_05975</name>
    <name evidence="16" type="ORF">PC41400_27480</name>
</gene>
<dbReference type="Pfam" id="PF06580">
    <property type="entry name" value="His_kinase"/>
    <property type="match status" value="1"/>
</dbReference>
<dbReference type="GO" id="GO:0000155">
    <property type="term" value="F:phosphorelay sensor kinase activity"/>
    <property type="evidence" value="ECO:0007669"/>
    <property type="project" value="InterPro"/>
</dbReference>
<reference evidence="15 18" key="2">
    <citation type="submission" date="2022-05" db="EMBL/GenBank/DDBJ databases">
        <title>Genome Sequencing of Bee-Associated Microbes.</title>
        <authorList>
            <person name="Dunlap C."/>
        </authorList>
    </citation>
    <scope>NUCLEOTIDE SEQUENCE [LARGE SCALE GENOMIC DNA]</scope>
    <source>
        <strain evidence="15 18">NRRL B-23120</strain>
    </source>
</reference>
<feature type="domain" description="HAMP" evidence="14">
    <location>
        <begin position="320"/>
        <end position="372"/>
    </location>
</feature>
<keyword evidence="11 12" id="KW-0472">Membrane</keyword>
<evidence type="ECO:0000256" key="6">
    <source>
        <dbReference type="ARBA" id="ARBA00022679"/>
    </source>
</evidence>
<feature type="transmembrane region" description="Helical" evidence="12">
    <location>
        <begin position="12"/>
        <end position="36"/>
    </location>
</feature>
<dbReference type="SMART" id="SM00304">
    <property type="entry name" value="HAMP"/>
    <property type="match status" value="1"/>
</dbReference>
<accession>A0A410X3N4</accession>
<dbReference type="EC" id="2.7.13.3" evidence="3"/>
<dbReference type="PROSITE" id="PS50109">
    <property type="entry name" value="HIS_KIN"/>
    <property type="match status" value="1"/>
</dbReference>
<evidence type="ECO:0000256" key="2">
    <source>
        <dbReference type="ARBA" id="ARBA00004651"/>
    </source>
</evidence>
<evidence type="ECO:0000256" key="4">
    <source>
        <dbReference type="ARBA" id="ARBA00022475"/>
    </source>
</evidence>
<dbReference type="EMBL" id="JAMDMJ010000007">
    <property type="protein sequence ID" value="MCY9595320.1"/>
    <property type="molecule type" value="Genomic_DNA"/>
</dbReference>
<dbReference type="PROSITE" id="PS50885">
    <property type="entry name" value="HAMP"/>
    <property type="match status" value="1"/>
</dbReference>
<dbReference type="GO" id="GO:0005524">
    <property type="term" value="F:ATP binding"/>
    <property type="evidence" value="ECO:0007669"/>
    <property type="project" value="UniProtKB-KW"/>
</dbReference>
<dbReference type="InterPro" id="IPR050640">
    <property type="entry name" value="Bact_2-comp_sensor_kinase"/>
</dbReference>
<dbReference type="InterPro" id="IPR010559">
    <property type="entry name" value="Sig_transdc_His_kin_internal"/>
</dbReference>
<keyword evidence="7" id="KW-0547">Nucleotide-binding</keyword>
<comment type="catalytic activity">
    <reaction evidence="1">
        <text>ATP + protein L-histidine = ADP + protein N-phospho-L-histidine.</text>
        <dbReference type="EC" id="2.7.13.3"/>
    </reaction>
</comment>
<keyword evidence="4" id="KW-1003">Cell membrane</keyword>
<protein>
    <recommendedName>
        <fullName evidence="3">histidine kinase</fullName>
        <ecNumber evidence="3">2.7.13.3</ecNumber>
    </recommendedName>
</protein>
<dbReference type="InterPro" id="IPR003660">
    <property type="entry name" value="HAMP_dom"/>
</dbReference>
<keyword evidence="12" id="KW-0812">Transmembrane</keyword>
<dbReference type="GeneID" id="95378534"/>
<evidence type="ECO:0000259" key="14">
    <source>
        <dbReference type="PROSITE" id="PS50885"/>
    </source>
</evidence>
<keyword evidence="12" id="KW-1133">Transmembrane helix</keyword>
<dbReference type="Pfam" id="PF00672">
    <property type="entry name" value="HAMP"/>
    <property type="match status" value="1"/>
</dbReference>
<dbReference type="Gene3D" id="6.10.340.10">
    <property type="match status" value="1"/>
</dbReference>
<feature type="transmembrane region" description="Helical" evidence="12">
    <location>
        <begin position="298"/>
        <end position="318"/>
    </location>
</feature>
<dbReference type="AlphaFoldDB" id="A0A410X3N4"/>
<comment type="subcellular location">
    <subcellularLocation>
        <location evidence="2">Cell membrane</location>
        <topology evidence="2">Multi-pass membrane protein</topology>
    </subcellularLocation>
</comment>
<evidence type="ECO:0000256" key="5">
    <source>
        <dbReference type="ARBA" id="ARBA00022553"/>
    </source>
</evidence>
<dbReference type="KEGG" id="pchi:PC41400_27480"/>
<dbReference type="InterPro" id="IPR005467">
    <property type="entry name" value="His_kinase_dom"/>
</dbReference>